<gene>
    <name evidence="9" type="ORF">N0V93_000815</name>
</gene>
<feature type="region of interest" description="Disordered" evidence="6">
    <location>
        <begin position="310"/>
        <end position="336"/>
    </location>
</feature>
<comment type="subcellular location">
    <subcellularLocation>
        <location evidence="1">Membrane</location>
        <topology evidence="1">Multi-pass membrane protein</topology>
    </subcellularLocation>
</comment>
<keyword evidence="2 7" id="KW-0812">Transmembrane</keyword>
<organism evidence="9 10">
    <name type="scientific">Gnomoniopsis smithogilvyi</name>
    <dbReference type="NCBI Taxonomy" id="1191159"/>
    <lineage>
        <taxon>Eukaryota</taxon>
        <taxon>Fungi</taxon>
        <taxon>Dikarya</taxon>
        <taxon>Ascomycota</taxon>
        <taxon>Pezizomycotina</taxon>
        <taxon>Sordariomycetes</taxon>
        <taxon>Sordariomycetidae</taxon>
        <taxon>Diaporthales</taxon>
        <taxon>Gnomoniaceae</taxon>
        <taxon>Gnomoniopsis</taxon>
    </lineage>
</organism>
<evidence type="ECO:0000313" key="10">
    <source>
        <dbReference type="Proteomes" id="UP001140453"/>
    </source>
</evidence>
<evidence type="ECO:0000256" key="2">
    <source>
        <dbReference type="ARBA" id="ARBA00022692"/>
    </source>
</evidence>
<feature type="transmembrane region" description="Helical" evidence="7">
    <location>
        <begin position="213"/>
        <end position="235"/>
    </location>
</feature>
<evidence type="ECO:0000256" key="7">
    <source>
        <dbReference type="SAM" id="Phobius"/>
    </source>
</evidence>
<proteinExistence type="inferred from homology"/>
<dbReference type="PANTHER" id="PTHR33048:SF42">
    <property type="entry name" value="INTEGRAL MEMBRANE PROTEIN"/>
    <property type="match status" value="1"/>
</dbReference>
<accession>A0A9W8Z0W2</accession>
<evidence type="ECO:0000256" key="6">
    <source>
        <dbReference type="SAM" id="MobiDB-lite"/>
    </source>
</evidence>
<feature type="transmembrane region" description="Helical" evidence="7">
    <location>
        <begin position="159"/>
        <end position="184"/>
    </location>
</feature>
<feature type="transmembrane region" description="Helical" evidence="7">
    <location>
        <begin position="120"/>
        <end position="139"/>
    </location>
</feature>
<dbReference type="PANTHER" id="PTHR33048">
    <property type="entry name" value="PTH11-LIKE INTEGRAL MEMBRANE PROTEIN (AFU_ORTHOLOGUE AFUA_5G11245)"/>
    <property type="match status" value="1"/>
</dbReference>
<evidence type="ECO:0000313" key="9">
    <source>
        <dbReference type="EMBL" id="KAJ4396594.1"/>
    </source>
</evidence>
<keyword evidence="4 7" id="KW-0472">Membrane</keyword>
<dbReference type="OrthoDB" id="5417887at2759"/>
<dbReference type="InterPro" id="IPR052337">
    <property type="entry name" value="SAT4-like"/>
</dbReference>
<feature type="transmembrane region" description="Helical" evidence="7">
    <location>
        <begin position="83"/>
        <end position="108"/>
    </location>
</feature>
<evidence type="ECO:0000256" key="4">
    <source>
        <dbReference type="ARBA" id="ARBA00023136"/>
    </source>
</evidence>
<evidence type="ECO:0000256" key="1">
    <source>
        <dbReference type="ARBA" id="ARBA00004141"/>
    </source>
</evidence>
<reference evidence="9" key="1">
    <citation type="submission" date="2022-10" db="EMBL/GenBank/DDBJ databases">
        <title>Tapping the CABI collections for fungal endophytes: first genome assemblies for Collariella, Neodidymelliopsis, Ascochyta clinopodiicola, Didymella pomorum, Didymosphaeria variabile, Neocosmospora piperis and Neocucurbitaria cava.</title>
        <authorList>
            <person name="Hill R."/>
        </authorList>
    </citation>
    <scope>NUCLEOTIDE SEQUENCE</scope>
    <source>
        <strain evidence="9">IMI 355082</strain>
    </source>
</reference>
<feature type="transmembrane region" description="Helical" evidence="7">
    <location>
        <begin position="50"/>
        <end position="71"/>
    </location>
</feature>
<keyword evidence="10" id="KW-1185">Reference proteome</keyword>
<dbReference type="EMBL" id="JAPEVB010000001">
    <property type="protein sequence ID" value="KAJ4396594.1"/>
    <property type="molecule type" value="Genomic_DNA"/>
</dbReference>
<feature type="domain" description="Rhodopsin" evidence="8">
    <location>
        <begin position="67"/>
        <end position="305"/>
    </location>
</feature>
<dbReference type="GO" id="GO:0016020">
    <property type="term" value="C:membrane"/>
    <property type="evidence" value="ECO:0007669"/>
    <property type="project" value="UniProtKB-SubCell"/>
</dbReference>
<dbReference type="AlphaFoldDB" id="A0A9W8Z0W2"/>
<comment type="caution">
    <text evidence="9">The sequence shown here is derived from an EMBL/GenBank/DDBJ whole genome shotgun (WGS) entry which is preliminary data.</text>
</comment>
<evidence type="ECO:0000256" key="3">
    <source>
        <dbReference type="ARBA" id="ARBA00022989"/>
    </source>
</evidence>
<sequence length="336" mass="36379">MNLPLSSAEALSSVNINRDFLPGAAAVNNTANLTTTETDSHLLGASGPEVLGVVWTLTFIATCFLAARLYVKQRHSKGVWWDDHLLVVSWGMLVLFAATTTYCVHVGLGSHAGSSMLQQSPLQLGVIIATVFSVLGAAWSKTSFAFTLLRITREGSRNFYWGIWCVVVTLNVVLIFNAIMQFIWCTPAQMAWNPDVDGECWDRSVVVRYTQFAAYYSAAMDFVLATVPVTVLVHLQMRLKEKIGVIICMSLGVFAGCTSIMRAVTVPTLNGSDYSYQAGQLFIWTGAELATTIVAASIPILRALVIDGGKGRDSGDEDDDYHEDSVEGGTCAENAG</sequence>
<feature type="transmembrane region" description="Helical" evidence="7">
    <location>
        <begin position="281"/>
        <end position="305"/>
    </location>
</feature>
<comment type="similarity">
    <text evidence="5">Belongs to the SAT4 family.</text>
</comment>
<feature type="transmembrane region" description="Helical" evidence="7">
    <location>
        <begin position="242"/>
        <end position="261"/>
    </location>
</feature>
<keyword evidence="3 7" id="KW-1133">Transmembrane helix</keyword>
<protein>
    <recommendedName>
        <fullName evidence="8">Rhodopsin domain-containing protein</fullName>
    </recommendedName>
</protein>
<dbReference type="Proteomes" id="UP001140453">
    <property type="component" value="Unassembled WGS sequence"/>
</dbReference>
<dbReference type="InterPro" id="IPR049326">
    <property type="entry name" value="Rhodopsin_dom_fungi"/>
</dbReference>
<dbReference type="Pfam" id="PF20684">
    <property type="entry name" value="Fung_rhodopsin"/>
    <property type="match status" value="1"/>
</dbReference>
<name>A0A9W8Z0W2_9PEZI</name>
<evidence type="ECO:0000256" key="5">
    <source>
        <dbReference type="ARBA" id="ARBA00038359"/>
    </source>
</evidence>
<evidence type="ECO:0000259" key="8">
    <source>
        <dbReference type="Pfam" id="PF20684"/>
    </source>
</evidence>